<evidence type="ECO:0000256" key="1">
    <source>
        <dbReference type="ARBA" id="ARBA00023203"/>
    </source>
</evidence>
<dbReference type="Ensembl" id="ENSNBRT00000027079.1">
    <property type="protein sequence ID" value="ENSNBRP00000026379.1"/>
    <property type="gene ID" value="ENSNBRG00000020151.1"/>
</dbReference>
<evidence type="ECO:0000256" key="2">
    <source>
        <dbReference type="SAM" id="Coils"/>
    </source>
</evidence>
<keyword evidence="1" id="KW-0009">Actin-binding</keyword>
<dbReference type="GeneTree" id="ENSGT00530000069620"/>
<reference evidence="3" key="1">
    <citation type="submission" date="2025-08" db="UniProtKB">
        <authorList>
            <consortium name="Ensembl"/>
        </authorList>
    </citation>
    <scope>IDENTIFICATION</scope>
</reference>
<keyword evidence="4" id="KW-1185">Reference proteome</keyword>
<dbReference type="InterPro" id="IPR002017">
    <property type="entry name" value="Spectrin_repeat"/>
</dbReference>
<sequence length="394" mass="44791">MSESIVRKVQPFTIGTRLSAPAVAKCQDFTQSYLPGETLDNCVLQHNLNSLYLSGSQVCAHGPCLVSPIVKQVAPVKHNQDRMAAEDQLNQNVASASAVSRSIKKITISGNKDRPENKMTAEPAITRCTSENNNNNNNISSTSDVHLPRIVGVSCENKPTSQFKAEAWIKGKLQDLKDGCNIQCCPLEDWEDASQLLQRDLKDFENTLIQLNQMGEQLICKLNPTSDLVKKQLSQLRDQWQTLKQMAANQMRALTDFYVCQQEEEQCLVNVLGENVDKMQLTRRILDLKQQDEQLHRNLHEEINNLALKLEKQGKTDSKNISSRRKHINKWLKMQSHLKNYHENLHLALEVSSFYQQADNILFAINSMRKNMSVLKDVDSFGDREMREIASQIM</sequence>
<evidence type="ECO:0000313" key="3">
    <source>
        <dbReference type="Ensembl" id="ENSNBRP00000026379.1"/>
    </source>
</evidence>
<feature type="coiled-coil region" evidence="2">
    <location>
        <begin position="278"/>
        <end position="309"/>
    </location>
</feature>
<dbReference type="Bgee" id="ENSNBRG00000020151">
    <property type="expression patterns" value="Expressed in heart and 6 other cell types or tissues"/>
</dbReference>
<dbReference type="STRING" id="32507.ENSNBRP00000026379"/>
<dbReference type="OMA" id="QFKAEAW"/>
<reference evidence="3" key="2">
    <citation type="submission" date="2025-09" db="UniProtKB">
        <authorList>
            <consortium name="Ensembl"/>
        </authorList>
    </citation>
    <scope>IDENTIFICATION</scope>
</reference>
<keyword evidence="2" id="KW-0175">Coiled coil</keyword>
<dbReference type="GO" id="GO:0003779">
    <property type="term" value="F:actin binding"/>
    <property type="evidence" value="ECO:0007669"/>
    <property type="project" value="UniProtKB-KW"/>
</dbReference>
<feature type="coiled-coil region" evidence="2">
    <location>
        <begin position="187"/>
        <end position="214"/>
    </location>
</feature>
<proteinExistence type="predicted"/>
<dbReference type="SUPFAM" id="SSF46966">
    <property type="entry name" value="Spectrin repeat"/>
    <property type="match status" value="1"/>
</dbReference>
<name>A0A3Q4N410_NEOBR</name>
<dbReference type="PANTHER" id="PTHR11915">
    <property type="entry name" value="SPECTRIN/FILAMIN RELATED CYTOSKELETAL PROTEIN"/>
    <property type="match status" value="1"/>
</dbReference>
<evidence type="ECO:0000313" key="4">
    <source>
        <dbReference type="Proteomes" id="UP000261580"/>
    </source>
</evidence>
<dbReference type="Gene3D" id="1.20.58.60">
    <property type="match status" value="2"/>
</dbReference>
<dbReference type="Proteomes" id="UP000261580">
    <property type="component" value="Unassembled WGS sequence"/>
</dbReference>
<dbReference type="AlphaFoldDB" id="A0A3Q4N410"/>
<dbReference type="Pfam" id="PF00435">
    <property type="entry name" value="Spectrin"/>
    <property type="match status" value="1"/>
</dbReference>
<protein>
    <submittedName>
        <fullName evidence="3">Si:ch1073-268j14.1</fullName>
    </submittedName>
</protein>
<accession>A0A3Q4N410</accession>
<organism evidence="3 4">
    <name type="scientific">Neolamprologus brichardi</name>
    <name type="common">Fairy cichlid</name>
    <name type="synonym">Lamprologus brichardi</name>
    <dbReference type="NCBI Taxonomy" id="32507"/>
    <lineage>
        <taxon>Eukaryota</taxon>
        <taxon>Metazoa</taxon>
        <taxon>Chordata</taxon>
        <taxon>Craniata</taxon>
        <taxon>Vertebrata</taxon>
        <taxon>Euteleostomi</taxon>
        <taxon>Actinopterygii</taxon>
        <taxon>Neopterygii</taxon>
        <taxon>Teleostei</taxon>
        <taxon>Neoteleostei</taxon>
        <taxon>Acanthomorphata</taxon>
        <taxon>Ovalentaria</taxon>
        <taxon>Cichlomorphae</taxon>
        <taxon>Cichliformes</taxon>
        <taxon>Cichlidae</taxon>
        <taxon>African cichlids</taxon>
        <taxon>Pseudocrenilabrinae</taxon>
        <taxon>Lamprologini</taxon>
        <taxon>Neolamprologus</taxon>
    </lineage>
</organism>